<protein>
    <submittedName>
        <fullName evidence="2">Uncharacterized protein</fullName>
    </submittedName>
</protein>
<dbReference type="EMBL" id="JAACJK010000065">
    <property type="protein sequence ID" value="KAF5334939.1"/>
    <property type="molecule type" value="Genomic_DNA"/>
</dbReference>
<gene>
    <name evidence="2" type="ORF">D9611_009936</name>
</gene>
<reference evidence="2 3" key="1">
    <citation type="journal article" date="2020" name="ISME J.">
        <title>Uncovering the hidden diversity of litter-decomposition mechanisms in mushroom-forming fungi.</title>
        <authorList>
            <person name="Floudas D."/>
            <person name="Bentzer J."/>
            <person name="Ahren D."/>
            <person name="Johansson T."/>
            <person name="Persson P."/>
            <person name="Tunlid A."/>
        </authorList>
    </citation>
    <scope>NUCLEOTIDE SEQUENCE [LARGE SCALE GENOMIC DNA]</scope>
    <source>
        <strain evidence="2 3">CBS 175.51</strain>
    </source>
</reference>
<keyword evidence="3" id="KW-1185">Reference proteome</keyword>
<evidence type="ECO:0000313" key="3">
    <source>
        <dbReference type="Proteomes" id="UP000541558"/>
    </source>
</evidence>
<comment type="caution">
    <text evidence="2">The sequence shown here is derived from an EMBL/GenBank/DDBJ whole genome shotgun (WGS) entry which is preliminary data.</text>
</comment>
<feature type="compositionally biased region" description="Pro residues" evidence="1">
    <location>
        <begin position="137"/>
        <end position="146"/>
    </location>
</feature>
<dbReference type="Proteomes" id="UP000541558">
    <property type="component" value="Unassembled WGS sequence"/>
</dbReference>
<evidence type="ECO:0000313" key="2">
    <source>
        <dbReference type="EMBL" id="KAF5334939.1"/>
    </source>
</evidence>
<name>A0A8H5C4H6_9AGAR</name>
<evidence type="ECO:0000256" key="1">
    <source>
        <dbReference type="SAM" id="MobiDB-lite"/>
    </source>
</evidence>
<dbReference type="OrthoDB" id="10409566at2759"/>
<proteinExistence type="predicted"/>
<feature type="region of interest" description="Disordered" evidence="1">
    <location>
        <begin position="123"/>
        <end position="153"/>
    </location>
</feature>
<accession>A0A8H5C4H6</accession>
<organism evidence="2 3">
    <name type="scientific">Ephemerocybe angulata</name>
    <dbReference type="NCBI Taxonomy" id="980116"/>
    <lineage>
        <taxon>Eukaryota</taxon>
        <taxon>Fungi</taxon>
        <taxon>Dikarya</taxon>
        <taxon>Basidiomycota</taxon>
        <taxon>Agaricomycotina</taxon>
        <taxon>Agaricomycetes</taxon>
        <taxon>Agaricomycetidae</taxon>
        <taxon>Agaricales</taxon>
        <taxon>Agaricineae</taxon>
        <taxon>Psathyrellaceae</taxon>
        <taxon>Ephemerocybe</taxon>
    </lineage>
</organism>
<feature type="region of interest" description="Disordered" evidence="1">
    <location>
        <begin position="14"/>
        <end position="59"/>
    </location>
</feature>
<dbReference type="AlphaFoldDB" id="A0A8H5C4H6"/>
<sequence>MRDRLQVYVWDRPSSHVPTTEAESDARRAARNIPGSRGAAFSDLRSPSSGNGSRRDKDNFETTRECLQWHNQPILKLFTSNGKVFPSRVNPIGALQAKHRKTDNVQAASARQFQPPSTYNMHIDLRRHPAPNDANSRPPPTCPSPIKPSTNRRHGAVGLKIKIFVMKNSGTSRRTRVQTTSAHSDEPHRRACVEFANGLDIVALAFTALCGREWGAQDSVRPLRLPSNSHPLFALRTLTCIYRTFLHISHRSSCSKEVR</sequence>